<keyword evidence="1" id="KW-0812">Transmembrane</keyword>
<accession>A0A0G1TZK9</accession>
<proteinExistence type="predicted"/>
<evidence type="ECO:0000313" key="2">
    <source>
        <dbReference type="EMBL" id="KKU87261.1"/>
    </source>
</evidence>
<sequence length="56" mass="6005">MKIGITIGALGIIVSVIGWYGDLDGMSGGILTLFIGYPLILVGLIVVIYRVVTRKR</sequence>
<evidence type="ECO:0000313" key="3">
    <source>
        <dbReference type="Proteomes" id="UP000034772"/>
    </source>
</evidence>
<reference evidence="2 3" key="1">
    <citation type="journal article" date="2015" name="Nature">
        <title>rRNA introns, odd ribosomes, and small enigmatic genomes across a large radiation of phyla.</title>
        <authorList>
            <person name="Brown C.T."/>
            <person name="Hug L.A."/>
            <person name="Thomas B.C."/>
            <person name="Sharon I."/>
            <person name="Castelle C.J."/>
            <person name="Singh A."/>
            <person name="Wilkins M.J."/>
            <person name="Williams K.H."/>
            <person name="Banfield J.F."/>
        </authorList>
    </citation>
    <scope>NUCLEOTIDE SEQUENCE [LARGE SCALE GENOMIC DNA]</scope>
</reference>
<comment type="caution">
    <text evidence="2">The sequence shown here is derived from an EMBL/GenBank/DDBJ whole genome shotgun (WGS) entry which is preliminary data.</text>
</comment>
<name>A0A0G1TZK9_9BACT</name>
<gene>
    <name evidence="2" type="ORF">UY17_C0023G0003</name>
</gene>
<keyword evidence="1" id="KW-1133">Transmembrane helix</keyword>
<feature type="transmembrane region" description="Helical" evidence="1">
    <location>
        <begin position="28"/>
        <end position="52"/>
    </location>
</feature>
<dbReference type="Proteomes" id="UP000034772">
    <property type="component" value="Unassembled WGS sequence"/>
</dbReference>
<keyword evidence="1" id="KW-0472">Membrane</keyword>
<protein>
    <submittedName>
        <fullName evidence="2">Uncharacterized protein</fullName>
    </submittedName>
</protein>
<organism evidence="2 3">
    <name type="scientific">Candidatus Beckwithbacteria bacterium GW2011_GWC2_47_9</name>
    <dbReference type="NCBI Taxonomy" id="1618373"/>
    <lineage>
        <taxon>Bacteria</taxon>
        <taxon>Candidatus Beckwithiibacteriota</taxon>
    </lineage>
</organism>
<dbReference type="EMBL" id="LCOZ01000023">
    <property type="protein sequence ID" value="KKU87261.1"/>
    <property type="molecule type" value="Genomic_DNA"/>
</dbReference>
<evidence type="ECO:0000256" key="1">
    <source>
        <dbReference type="SAM" id="Phobius"/>
    </source>
</evidence>
<dbReference type="AlphaFoldDB" id="A0A0G1TZK9"/>